<evidence type="ECO:0000313" key="1">
    <source>
        <dbReference type="EMBL" id="KAL0105334.1"/>
    </source>
</evidence>
<sequence>MAHLHLRYFLKTSANGEEKKKKNKNSQTEIRHVEWSLCFEEFSHNRTPLLHRDRSIRVVGEITDPNLEESSHVYYAKHHFAYRCLKYFASDNKLNFTTQCRRRKRQDTFLKKEKKIGEKEIKKKRKRKLI</sequence>
<reference evidence="1 2" key="1">
    <citation type="submission" date="2023-03" db="EMBL/GenBank/DDBJ databases">
        <title>High recombination rates correlate with genetic variation in Cardiocondyla obscurior ants.</title>
        <authorList>
            <person name="Errbii M."/>
        </authorList>
    </citation>
    <scope>NUCLEOTIDE SEQUENCE [LARGE SCALE GENOMIC DNA]</scope>
    <source>
        <strain evidence="1">Alpha-2009</strain>
        <tissue evidence="1">Whole body</tissue>
    </source>
</reference>
<proteinExistence type="predicted"/>
<dbReference type="AlphaFoldDB" id="A0AAW2ESD4"/>
<gene>
    <name evidence="1" type="ORF">PUN28_016767</name>
</gene>
<accession>A0AAW2ESD4</accession>
<keyword evidence="2" id="KW-1185">Reference proteome</keyword>
<dbReference type="EMBL" id="JADYXP020000019">
    <property type="protein sequence ID" value="KAL0105334.1"/>
    <property type="molecule type" value="Genomic_DNA"/>
</dbReference>
<name>A0AAW2ESD4_9HYME</name>
<comment type="caution">
    <text evidence="1">The sequence shown here is derived from an EMBL/GenBank/DDBJ whole genome shotgun (WGS) entry which is preliminary data.</text>
</comment>
<protein>
    <submittedName>
        <fullName evidence="1">Uncharacterized protein</fullName>
    </submittedName>
</protein>
<dbReference type="Proteomes" id="UP001430953">
    <property type="component" value="Unassembled WGS sequence"/>
</dbReference>
<evidence type="ECO:0000313" key="2">
    <source>
        <dbReference type="Proteomes" id="UP001430953"/>
    </source>
</evidence>
<organism evidence="1 2">
    <name type="scientific">Cardiocondyla obscurior</name>
    <dbReference type="NCBI Taxonomy" id="286306"/>
    <lineage>
        <taxon>Eukaryota</taxon>
        <taxon>Metazoa</taxon>
        <taxon>Ecdysozoa</taxon>
        <taxon>Arthropoda</taxon>
        <taxon>Hexapoda</taxon>
        <taxon>Insecta</taxon>
        <taxon>Pterygota</taxon>
        <taxon>Neoptera</taxon>
        <taxon>Endopterygota</taxon>
        <taxon>Hymenoptera</taxon>
        <taxon>Apocrita</taxon>
        <taxon>Aculeata</taxon>
        <taxon>Formicoidea</taxon>
        <taxon>Formicidae</taxon>
        <taxon>Myrmicinae</taxon>
        <taxon>Cardiocondyla</taxon>
    </lineage>
</organism>